<dbReference type="EMBL" id="VVIW01000020">
    <property type="protein sequence ID" value="NHZ43466.1"/>
    <property type="molecule type" value="Genomic_DNA"/>
</dbReference>
<keyword evidence="2" id="KW-1185">Reference proteome</keyword>
<comment type="caution">
    <text evidence="1">The sequence shown here is derived from an EMBL/GenBank/DDBJ whole genome shotgun (WGS) entry which is preliminary data.</text>
</comment>
<reference evidence="1 2" key="1">
    <citation type="submission" date="2019-09" db="EMBL/GenBank/DDBJ databases">
        <title>Taxonomy of Antarctic Massilia spp.: description of Massilia rubra sp. nov., Massilia aquatica sp. nov., Massilia mucilaginosa sp. nov., Massilia frigida sp. nov. isolated from streams, lakes and regoliths.</title>
        <authorList>
            <person name="Holochova P."/>
            <person name="Sedlacek I."/>
            <person name="Kralova S."/>
            <person name="Maslanova I."/>
            <person name="Busse H.-J."/>
            <person name="Stankova E."/>
            <person name="Vrbovska V."/>
            <person name="Kovarovic V."/>
            <person name="Bartak M."/>
            <person name="Svec P."/>
            <person name="Pantucek R."/>
        </authorList>
    </citation>
    <scope>NUCLEOTIDE SEQUENCE [LARGE SCALE GENOMIC DNA]</scope>
    <source>
        <strain evidence="1 2">CCM 8693</strain>
    </source>
</reference>
<evidence type="ECO:0000313" key="1">
    <source>
        <dbReference type="EMBL" id="NHZ43466.1"/>
    </source>
</evidence>
<accession>A0ABX0M8C6</accession>
<dbReference type="Proteomes" id="UP000819052">
    <property type="component" value="Unassembled WGS sequence"/>
</dbReference>
<gene>
    <name evidence="1" type="ORF">F1609_25310</name>
</gene>
<protein>
    <submittedName>
        <fullName evidence="1">Uncharacterized protein</fullName>
    </submittedName>
</protein>
<proteinExistence type="predicted"/>
<dbReference type="RefSeq" id="WP_167079441.1">
    <property type="nucleotide sequence ID" value="NZ_VVIW01000020.1"/>
</dbReference>
<name>A0ABX0M8C6_9BURK</name>
<evidence type="ECO:0000313" key="2">
    <source>
        <dbReference type="Proteomes" id="UP000819052"/>
    </source>
</evidence>
<organism evidence="1 2">
    <name type="scientific">Massilia aquatica</name>
    <dbReference type="NCBI Taxonomy" id="2609000"/>
    <lineage>
        <taxon>Bacteria</taxon>
        <taxon>Pseudomonadati</taxon>
        <taxon>Pseudomonadota</taxon>
        <taxon>Betaproteobacteria</taxon>
        <taxon>Burkholderiales</taxon>
        <taxon>Oxalobacteraceae</taxon>
        <taxon>Telluria group</taxon>
        <taxon>Massilia</taxon>
    </lineage>
</organism>
<sequence>MNLAAYDAFFEAHRTGRKSAAKAAVRAFTASFASFEEKQAWVSGFLRTHDAETRIRHEIYEELVLPVLLKGYHASDAWSTQWLAITAPNLHEARHQWAQLDFISTYALLKRWYCLAPESAAARQALLEKLIDRFVYSEHEWPGVILCGMGGATLEQCHQHADAVVEARALDIDGAWTAFLDEFDDKLRVYQARLLNEADQ</sequence>